<gene>
    <name evidence="8" type="ORF">HHL10_21880</name>
</gene>
<evidence type="ECO:0000256" key="4">
    <source>
        <dbReference type="ARBA" id="ARBA00023180"/>
    </source>
</evidence>
<keyword evidence="3" id="KW-0378">Hydrolase</keyword>
<reference evidence="8 9" key="1">
    <citation type="submission" date="2020-04" db="EMBL/GenBank/DDBJ databases">
        <title>Azohydromonas sp. isolated from soil.</title>
        <authorList>
            <person name="Dahal R.H."/>
        </authorList>
    </citation>
    <scope>NUCLEOTIDE SEQUENCE [LARGE SCALE GENOMIC DNA]</scope>
    <source>
        <strain evidence="8 9">G-1-1-14</strain>
    </source>
</reference>
<protein>
    <submittedName>
        <fullName evidence="8">Sulfatase</fullName>
    </submittedName>
</protein>
<evidence type="ECO:0000256" key="1">
    <source>
        <dbReference type="ARBA" id="ARBA00008779"/>
    </source>
</evidence>
<keyword evidence="9" id="KW-1185">Reference proteome</keyword>
<dbReference type="GO" id="GO:0030203">
    <property type="term" value="P:glycosaminoglycan metabolic process"/>
    <property type="evidence" value="ECO:0007669"/>
    <property type="project" value="InterPro"/>
</dbReference>
<feature type="chain" id="PRO_5032460125" evidence="6">
    <location>
        <begin position="28"/>
        <end position="511"/>
    </location>
</feature>
<dbReference type="InterPro" id="IPR024607">
    <property type="entry name" value="Sulfatase_CS"/>
</dbReference>
<sequence>MTFPSPSWRRRLLALALLAGLAAPALAQRANILFILVDDMDVELPQHMPKLRRLLAQPGASFENNFVSLSLCCPSRATTLRGQFSHHTGIFTGHWPDGGFLKFHRDGLESSTVATWLQGAGYRTALIGKYLNGYPNVEDGGRSYVPPGWSYWFSPNAGTPYNQYSYRINFNGRTLSYGKAPEHHLNDVLQAQANAFLRDAAKTPAQPFFLVLTPYLPHGPATPPPRYAEALPWVKAPRTPSFNEADISDKPRWMRNRTLLTAADMADIDAFYRKRRQSTLALDDMVESLVRTLRATGALDNTYIFFSSDNGFHQGQHRLKEGKGWAFEEDIRVPLVVRGPGIPAGRKVRQLTANVDFAPTFAQIAGVAPPEFVDGRSLVPLFAGPAPARWRQALLLQSPTSLEVVPEAGNPGSEAGVLEPAEDREAAAANPVWKNHLYHGLRTASNYSFALYENGDGEFYDLETDPYQLANRYKSMPPALKQALTRQLRTLRGSAGQALRNAEEVAVGRRP</sequence>
<dbReference type="Proteomes" id="UP000574067">
    <property type="component" value="Unassembled WGS sequence"/>
</dbReference>
<comment type="similarity">
    <text evidence="1">Belongs to the sulfatase family.</text>
</comment>
<dbReference type="Gene3D" id="3.40.720.10">
    <property type="entry name" value="Alkaline Phosphatase, subunit A"/>
    <property type="match status" value="1"/>
</dbReference>
<dbReference type="CDD" id="cd16147">
    <property type="entry name" value="G6S"/>
    <property type="match status" value="1"/>
</dbReference>
<evidence type="ECO:0000313" key="8">
    <source>
        <dbReference type="EMBL" id="NML17623.1"/>
    </source>
</evidence>
<dbReference type="PROSITE" id="PS00149">
    <property type="entry name" value="SULFATASE_2"/>
    <property type="match status" value="1"/>
</dbReference>
<feature type="signal peptide" evidence="6">
    <location>
        <begin position="1"/>
        <end position="27"/>
    </location>
</feature>
<dbReference type="InterPro" id="IPR000917">
    <property type="entry name" value="Sulfatase_N"/>
</dbReference>
<dbReference type="RefSeq" id="WP_169162524.1">
    <property type="nucleotide sequence ID" value="NZ_JABBFW010000020.1"/>
</dbReference>
<dbReference type="InterPro" id="IPR012251">
    <property type="entry name" value="GlcNAc_6-SO4ase"/>
</dbReference>
<evidence type="ECO:0000256" key="6">
    <source>
        <dbReference type="SAM" id="SignalP"/>
    </source>
</evidence>
<keyword evidence="2 6" id="KW-0732">Signal</keyword>
<accession>A0A848FH91</accession>
<dbReference type="SUPFAM" id="SSF53649">
    <property type="entry name" value="Alkaline phosphatase-like"/>
    <property type="match status" value="1"/>
</dbReference>
<dbReference type="InterPro" id="IPR017850">
    <property type="entry name" value="Alkaline_phosphatase_core_sf"/>
</dbReference>
<dbReference type="GO" id="GO:0008449">
    <property type="term" value="F:N-acetylglucosamine-6-sulfatase activity"/>
    <property type="evidence" value="ECO:0007669"/>
    <property type="project" value="InterPro"/>
</dbReference>
<dbReference type="PANTHER" id="PTHR43108">
    <property type="entry name" value="N-ACETYLGLUCOSAMINE-6-SULFATASE FAMILY MEMBER"/>
    <property type="match status" value="1"/>
</dbReference>
<dbReference type="AlphaFoldDB" id="A0A848FH91"/>
<dbReference type="EMBL" id="JABBFW010000020">
    <property type="protein sequence ID" value="NML17623.1"/>
    <property type="molecule type" value="Genomic_DNA"/>
</dbReference>
<evidence type="ECO:0000259" key="7">
    <source>
        <dbReference type="Pfam" id="PF00884"/>
    </source>
</evidence>
<dbReference type="Pfam" id="PF00884">
    <property type="entry name" value="Sulfatase"/>
    <property type="match status" value="1"/>
</dbReference>
<comment type="caution">
    <text evidence="8">The sequence shown here is derived from an EMBL/GenBank/DDBJ whole genome shotgun (WGS) entry which is preliminary data.</text>
</comment>
<evidence type="ECO:0000313" key="9">
    <source>
        <dbReference type="Proteomes" id="UP000574067"/>
    </source>
</evidence>
<comment type="PTM">
    <text evidence="5">The conversion to 3-oxoalanine (also known as C-formylglycine, FGly), of a serine or cysteine residue in prokaryotes and of a cysteine residue in eukaryotes, is critical for catalytic activity.</text>
</comment>
<keyword evidence="4" id="KW-0325">Glycoprotein</keyword>
<evidence type="ECO:0000256" key="2">
    <source>
        <dbReference type="ARBA" id="ARBA00022729"/>
    </source>
</evidence>
<proteinExistence type="inferred from homology"/>
<evidence type="ECO:0000256" key="3">
    <source>
        <dbReference type="ARBA" id="ARBA00022801"/>
    </source>
</evidence>
<evidence type="ECO:0000256" key="5">
    <source>
        <dbReference type="PIRSR" id="PIRSR036666-50"/>
    </source>
</evidence>
<dbReference type="PIRSF" id="PIRSF036666">
    <property type="entry name" value="G6S"/>
    <property type="match status" value="1"/>
</dbReference>
<feature type="domain" description="Sulfatase N-terminal" evidence="7">
    <location>
        <begin position="31"/>
        <end position="367"/>
    </location>
</feature>
<dbReference type="PANTHER" id="PTHR43108:SF8">
    <property type="entry name" value="SD21168P"/>
    <property type="match status" value="1"/>
</dbReference>
<feature type="modified residue" description="3-oxoalanine (Cys)" evidence="5">
    <location>
        <position position="72"/>
    </location>
</feature>
<organism evidence="8 9">
    <name type="scientific">Azohydromonas caseinilytica</name>
    <dbReference type="NCBI Taxonomy" id="2728836"/>
    <lineage>
        <taxon>Bacteria</taxon>
        <taxon>Pseudomonadati</taxon>
        <taxon>Pseudomonadota</taxon>
        <taxon>Betaproteobacteria</taxon>
        <taxon>Burkholderiales</taxon>
        <taxon>Sphaerotilaceae</taxon>
        <taxon>Azohydromonas</taxon>
    </lineage>
</organism>
<name>A0A848FH91_9BURK</name>